<dbReference type="Gene3D" id="1.10.510.10">
    <property type="entry name" value="Transferase(Phosphotransferase) domain 1"/>
    <property type="match status" value="1"/>
</dbReference>
<dbReference type="InterPro" id="IPR016477">
    <property type="entry name" value="Fructo-/Ketosamine-3-kinase"/>
</dbReference>
<keyword evidence="1 2" id="KW-0418">Kinase</keyword>
<protein>
    <submittedName>
        <fullName evidence="2">Fructosamine kinase family protein</fullName>
    </submittedName>
</protein>
<gene>
    <name evidence="2" type="ORF">QP027_09145</name>
</gene>
<dbReference type="GO" id="GO:0016301">
    <property type="term" value="F:kinase activity"/>
    <property type="evidence" value="ECO:0007669"/>
    <property type="project" value="UniProtKB-KW"/>
</dbReference>
<keyword evidence="3" id="KW-1185">Reference proteome</keyword>
<dbReference type="PANTHER" id="PTHR12149">
    <property type="entry name" value="FRUCTOSAMINE 3 KINASE-RELATED PROTEIN"/>
    <property type="match status" value="1"/>
</dbReference>
<organism evidence="2 3">
    <name type="scientific">Corynebacterium breve</name>
    <dbReference type="NCBI Taxonomy" id="3049799"/>
    <lineage>
        <taxon>Bacteria</taxon>
        <taxon>Bacillati</taxon>
        <taxon>Actinomycetota</taxon>
        <taxon>Actinomycetes</taxon>
        <taxon>Mycobacteriales</taxon>
        <taxon>Corynebacteriaceae</taxon>
        <taxon>Corynebacterium</taxon>
    </lineage>
</organism>
<dbReference type="EMBL" id="CP126969">
    <property type="protein sequence ID" value="WIM67273.1"/>
    <property type="molecule type" value="Genomic_DNA"/>
</dbReference>
<sequence>MAASTFTKTGTSPHAAAAEAAGLAWLREGSECVVEVFAVDDDANTLTIPRIPSARPTPEAAFRAGVELAQVHATGATAFGAPPAGWEGPNFIGRVQQDCVPTTNWADFYVHQRVLPFASQALRRGTLDEAGYAVVDKACQALLAEGQSAPVSRIHGDLWAGNLLFGPDGPHFIDPAAHGGHALTDIAMLALFGAPYFEEIVAGYQSRGELSDDWRARIPIHQLHPLAVHTLTHGSGYAGELVQAAQRTLALLG</sequence>
<dbReference type="Proteomes" id="UP001225598">
    <property type="component" value="Chromosome"/>
</dbReference>
<dbReference type="Pfam" id="PF03881">
    <property type="entry name" value="Fructosamin_kin"/>
    <property type="match status" value="1"/>
</dbReference>
<evidence type="ECO:0000256" key="1">
    <source>
        <dbReference type="PIRNR" id="PIRNR006221"/>
    </source>
</evidence>
<dbReference type="PIRSF" id="PIRSF006221">
    <property type="entry name" value="Ketosamine-3-kinase"/>
    <property type="match status" value="1"/>
</dbReference>
<dbReference type="SUPFAM" id="SSF56112">
    <property type="entry name" value="Protein kinase-like (PK-like)"/>
    <property type="match status" value="1"/>
</dbReference>
<keyword evidence="1" id="KW-0808">Transferase</keyword>
<dbReference type="InterPro" id="IPR011009">
    <property type="entry name" value="Kinase-like_dom_sf"/>
</dbReference>
<evidence type="ECO:0000313" key="3">
    <source>
        <dbReference type="Proteomes" id="UP001225598"/>
    </source>
</evidence>
<dbReference type="Gene3D" id="3.30.200.20">
    <property type="entry name" value="Phosphorylase Kinase, domain 1"/>
    <property type="match status" value="1"/>
</dbReference>
<dbReference type="RefSeq" id="WP_284824256.1">
    <property type="nucleotide sequence ID" value="NZ_CP126969.1"/>
</dbReference>
<dbReference type="PANTHER" id="PTHR12149:SF8">
    <property type="entry name" value="PROTEIN-RIBULOSAMINE 3-KINASE"/>
    <property type="match status" value="1"/>
</dbReference>
<accession>A0ABY8VCQ6</accession>
<name>A0ABY8VCQ6_9CORY</name>
<reference evidence="2 3" key="1">
    <citation type="submission" date="2023-05" db="EMBL/GenBank/DDBJ databases">
        <title>Corynebacterium suedekumii sp. nov. and Corynebacterium breve sp. nov. isolated from raw cow's milk.</title>
        <authorList>
            <person name="Baer M.K."/>
            <person name="Mehl L."/>
            <person name="Hellmuth R."/>
            <person name="Marke G."/>
            <person name="Lipski A."/>
        </authorList>
    </citation>
    <scope>NUCLEOTIDE SEQUENCE [LARGE SCALE GENOMIC DNA]</scope>
    <source>
        <strain evidence="2 3">R4</strain>
    </source>
</reference>
<dbReference type="Gene3D" id="1.20.1270.240">
    <property type="match status" value="1"/>
</dbReference>
<comment type="similarity">
    <text evidence="1">Belongs to the fructosamine kinase family.</text>
</comment>
<proteinExistence type="inferred from homology"/>
<evidence type="ECO:0000313" key="2">
    <source>
        <dbReference type="EMBL" id="WIM67273.1"/>
    </source>
</evidence>